<evidence type="ECO:0000256" key="1">
    <source>
        <dbReference type="SAM" id="MobiDB-lite"/>
    </source>
</evidence>
<evidence type="ECO:0000313" key="2">
    <source>
        <dbReference type="EMBL" id="DAE20265.1"/>
    </source>
</evidence>
<feature type="region of interest" description="Disordered" evidence="1">
    <location>
        <begin position="1"/>
        <end position="54"/>
    </location>
</feature>
<sequence length="54" mass="6194">MDALPGHDLTRKADGPRRRWCKSSRPDGRALMGPITSTQPPRRHIIREVHHESL</sequence>
<proteinExistence type="predicted"/>
<reference evidence="2" key="1">
    <citation type="journal article" date="2021" name="Proc. Natl. Acad. Sci. U.S.A.">
        <title>A Catalog of Tens of Thousands of Viruses from Human Metagenomes Reveals Hidden Associations with Chronic Diseases.</title>
        <authorList>
            <person name="Tisza M.J."/>
            <person name="Buck C.B."/>
        </authorList>
    </citation>
    <scope>NUCLEOTIDE SEQUENCE</scope>
    <source>
        <strain evidence="2">CtQad106</strain>
    </source>
</reference>
<name>A0A8S5QN75_9CAUD</name>
<organism evidence="2">
    <name type="scientific">Ackermannviridae sp. ctQad106</name>
    <dbReference type="NCBI Taxonomy" id="2826820"/>
    <lineage>
        <taxon>Viruses</taxon>
        <taxon>Duplodnaviria</taxon>
        <taxon>Heunggongvirae</taxon>
        <taxon>Uroviricota</taxon>
        <taxon>Caudoviricetes</taxon>
        <taxon>Pantevenvirales</taxon>
        <taxon>Ackermannviridae</taxon>
    </lineage>
</organism>
<accession>A0A8S5QN75</accession>
<protein>
    <submittedName>
        <fullName evidence="2">Uncharacterized protein</fullName>
    </submittedName>
</protein>
<dbReference type="EMBL" id="BK015691">
    <property type="protein sequence ID" value="DAE20265.1"/>
    <property type="molecule type" value="Genomic_DNA"/>
</dbReference>
<feature type="compositionally biased region" description="Basic and acidic residues" evidence="1">
    <location>
        <begin position="8"/>
        <end position="17"/>
    </location>
</feature>